<protein>
    <submittedName>
        <fullName evidence="1">Uncharacterized protein</fullName>
    </submittedName>
</protein>
<evidence type="ECO:0000313" key="2">
    <source>
        <dbReference type="Proteomes" id="UP000738325"/>
    </source>
</evidence>
<sequence>MRISTITAAIAAVVVAVTAAPLYMNMDESAPAPSASSIDVLNFALTLEHLEAAFYNYGFE</sequence>
<organism evidence="1 2">
    <name type="scientific">Dissophora globulifera</name>
    <dbReference type="NCBI Taxonomy" id="979702"/>
    <lineage>
        <taxon>Eukaryota</taxon>
        <taxon>Fungi</taxon>
        <taxon>Fungi incertae sedis</taxon>
        <taxon>Mucoromycota</taxon>
        <taxon>Mortierellomycotina</taxon>
        <taxon>Mortierellomycetes</taxon>
        <taxon>Mortierellales</taxon>
        <taxon>Mortierellaceae</taxon>
        <taxon>Dissophora</taxon>
    </lineage>
</organism>
<name>A0A9P6R218_9FUNG</name>
<accession>A0A9P6R218</accession>
<evidence type="ECO:0000313" key="1">
    <source>
        <dbReference type="EMBL" id="KAG0311112.1"/>
    </source>
</evidence>
<dbReference type="OrthoDB" id="2439169at2759"/>
<feature type="non-terminal residue" evidence="1">
    <location>
        <position position="60"/>
    </location>
</feature>
<reference evidence="1" key="1">
    <citation type="journal article" date="2020" name="Fungal Divers.">
        <title>Resolving the Mortierellaceae phylogeny through synthesis of multi-gene phylogenetics and phylogenomics.</title>
        <authorList>
            <person name="Vandepol N."/>
            <person name="Liber J."/>
            <person name="Desiro A."/>
            <person name="Na H."/>
            <person name="Kennedy M."/>
            <person name="Barry K."/>
            <person name="Grigoriev I.V."/>
            <person name="Miller A.N."/>
            <person name="O'Donnell K."/>
            <person name="Stajich J.E."/>
            <person name="Bonito G."/>
        </authorList>
    </citation>
    <scope>NUCLEOTIDE SEQUENCE</scope>
    <source>
        <strain evidence="1">REB-010B</strain>
    </source>
</reference>
<keyword evidence="2" id="KW-1185">Reference proteome</keyword>
<dbReference type="EMBL" id="JAAAIP010000968">
    <property type="protein sequence ID" value="KAG0311112.1"/>
    <property type="molecule type" value="Genomic_DNA"/>
</dbReference>
<proteinExistence type="predicted"/>
<dbReference type="Pfam" id="PF13668">
    <property type="entry name" value="Ferritin_2"/>
    <property type="match status" value="1"/>
</dbReference>
<dbReference type="Proteomes" id="UP000738325">
    <property type="component" value="Unassembled WGS sequence"/>
</dbReference>
<comment type="caution">
    <text evidence="1">The sequence shown here is derived from an EMBL/GenBank/DDBJ whole genome shotgun (WGS) entry which is preliminary data.</text>
</comment>
<dbReference type="AlphaFoldDB" id="A0A9P6R218"/>
<gene>
    <name evidence="1" type="ORF">BGZ99_010371</name>
</gene>